<proteinExistence type="predicted"/>
<gene>
    <name evidence="3" type="ORF">H4Q32_026121</name>
</gene>
<sequence length="519" mass="59406">MHCKERKAPNPAFLPLKIRNKFTVSAVSKITLYTNVKGLPLEEKKRFIINNKMCFGCLRIGHISKNCRKRATCNICRQNHPSPLHEEHSQGGKPEALPDERTYTSLCSVGMDNCICTSMIVPVWLSCATKDSPETLVYALLDTQSSNTFIDQDVCDKIQANTEPVKLKLSTMTNRASIENCHRAAGLKVRGYSLQDYIELPPAYTLEYIPLHSKLQEGSEMGCSLAQCCKGDARFVGLSRFLKELPAITPASVIRSLEADFRDTDSKDMAISQDDIQFLQQLDEKTHHNKEVHVEMPLPFRDCSQLPNNKQLAIVRLKHLKRKFEKNPQYREDYIRFMDSVFRDGDAEEAEATSKEGNTWYIPHHGVCHPRKPEKIRVVFDYSAKFEGTSLNNHLLTGPDLMNALTGVLCRFREHQIAIVCDVEKMFHRFHVSAEDCDFLRFLWWENGNTEKEPKEYRMRVHIFGAASCANYNMRYLAHKYEKDYPLAASFNHKNFYVDDGLVSVNSVEKVMLHALAPC</sequence>
<reference evidence="3 4" key="1">
    <citation type="submission" date="2022-01" db="EMBL/GenBank/DDBJ databases">
        <title>A high-quality chromosome-level genome assembly of rohu carp, Labeo rohita.</title>
        <authorList>
            <person name="Arick M.A. II"/>
            <person name="Hsu C.-Y."/>
            <person name="Magbanua Z."/>
            <person name="Pechanova O."/>
            <person name="Grover C."/>
            <person name="Miller E."/>
            <person name="Thrash A."/>
            <person name="Ezzel L."/>
            <person name="Alam S."/>
            <person name="Benzie J."/>
            <person name="Hamilton M."/>
            <person name="Karsi A."/>
            <person name="Lawrence M.L."/>
            <person name="Peterson D.G."/>
        </authorList>
    </citation>
    <scope>NUCLEOTIDE SEQUENCE [LARGE SCALE GENOMIC DNA]</scope>
    <source>
        <strain evidence="4">BAU-BD-2019</strain>
        <tissue evidence="3">Blood</tissue>
    </source>
</reference>
<dbReference type="InterPro" id="IPR001878">
    <property type="entry name" value="Znf_CCHC"/>
</dbReference>
<dbReference type="PROSITE" id="PS50158">
    <property type="entry name" value="ZF_CCHC"/>
    <property type="match status" value="1"/>
</dbReference>
<evidence type="ECO:0000313" key="3">
    <source>
        <dbReference type="EMBL" id="KAI2646032.1"/>
    </source>
</evidence>
<protein>
    <submittedName>
        <fullName evidence="3">Retrotransposon-derived protein PEG10</fullName>
    </submittedName>
</protein>
<dbReference type="EMBL" id="JACTAM010002115">
    <property type="protein sequence ID" value="KAI2646032.1"/>
    <property type="molecule type" value="Genomic_DNA"/>
</dbReference>
<dbReference type="Gene3D" id="3.10.10.10">
    <property type="entry name" value="HIV Type 1 Reverse Transcriptase, subunit A, domain 1"/>
    <property type="match status" value="1"/>
</dbReference>
<name>A0ABQ8L7W6_LABRO</name>
<keyword evidence="1" id="KW-0479">Metal-binding</keyword>
<dbReference type="PANTHER" id="PTHR47331:SF5">
    <property type="entry name" value="RIBONUCLEASE H"/>
    <property type="match status" value="1"/>
</dbReference>
<organism evidence="3 4">
    <name type="scientific">Labeo rohita</name>
    <name type="common">Indian major carp</name>
    <name type="synonym">Cyprinus rohita</name>
    <dbReference type="NCBI Taxonomy" id="84645"/>
    <lineage>
        <taxon>Eukaryota</taxon>
        <taxon>Metazoa</taxon>
        <taxon>Chordata</taxon>
        <taxon>Craniata</taxon>
        <taxon>Vertebrata</taxon>
        <taxon>Euteleostomi</taxon>
        <taxon>Actinopterygii</taxon>
        <taxon>Neopterygii</taxon>
        <taxon>Teleostei</taxon>
        <taxon>Ostariophysi</taxon>
        <taxon>Cypriniformes</taxon>
        <taxon>Cyprinidae</taxon>
        <taxon>Labeoninae</taxon>
        <taxon>Labeonini</taxon>
        <taxon>Labeo</taxon>
    </lineage>
</organism>
<keyword evidence="4" id="KW-1185">Reference proteome</keyword>
<evidence type="ECO:0000313" key="4">
    <source>
        <dbReference type="Proteomes" id="UP000830375"/>
    </source>
</evidence>
<dbReference type="Gene3D" id="3.30.70.270">
    <property type="match status" value="1"/>
</dbReference>
<dbReference type="InterPro" id="IPR043502">
    <property type="entry name" value="DNA/RNA_pol_sf"/>
</dbReference>
<keyword evidence="1" id="KW-0863">Zinc-finger</keyword>
<dbReference type="Proteomes" id="UP000830375">
    <property type="component" value="Unassembled WGS sequence"/>
</dbReference>
<accession>A0ABQ8L7W6</accession>
<keyword evidence="1" id="KW-0862">Zinc</keyword>
<feature type="domain" description="CCHC-type" evidence="2">
    <location>
        <begin position="54"/>
        <end position="69"/>
    </location>
</feature>
<dbReference type="SUPFAM" id="SSF56672">
    <property type="entry name" value="DNA/RNA polymerases"/>
    <property type="match status" value="1"/>
</dbReference>
<dbReference type="PANTHER" id="PTHR47331">
    <property type="entry name" value="PHD-TYPE DOMAIN-CONTAINING PROTEIN"/>
    <property type="match status" value="1"/>
</dbReference>
<comment type="caution">
    <text evidence="3">The sequence shown here is derived from an EMBL/GenBank/DDBJ whole genome shotgun (WGS) entry which is preliminary data.</text>
</comment>
<evidence type="ECO:0000256" key="1">
    <source>
        <dbReference type="PROSITE-ProRule" id="PRU00047"/>
    </source>
</evidence>
<evidence type="ECO:0000259" key="2">
    <source>
        <dbReference type="PROSITE" id="PS50158"/>
    </source>
</evidence>
<dbReference type="InterPro" id="IPR043128">
    <property type="entry name" value="Rev_trsase/Diguanyl_cyclase"/>
</dbReference>